<evidence type="ECO:0000313" key="2">
    <source>
        <dbReference type="EMBL" id="HEW63925.1"/>
    </source>
</evidence>
<protein>
    <submittedName>
        <fullName evidence="3">Uncharacterized protein</fullName>
    </submittedName>
</protein>
<reference evidence="2" key="2">
    <citation type="journal article" date="2020" name="mSystems">
        <title>Genome- and Community-Level Interaction Insights into Carbon Utilization and Element Cycling Functions of Hydrothermarchaeota in Hydrothermal Sediment.</title>
        <authorList>
            <person name="Zhou Z."/>
            <person name="Liu Y."/>
            <person name="Xu W."/>
            <person name="Pan J."/>
            <person name="Luo Z.H."/>
            <person name="Li M."/>
        </authorList>
    </citation>
    <scope>NUCLEOTIDE SEQUENCE [LARGE SCALE GENOMIC DNA]</scope>
    <source>
        <strain evidence="2">SpSt-1261</strain>
    </source>
</reference>
<feature type="transmembrane region" description="Helical" evidence="1">
    <location>
        <begin position="59"/>
        <end position="79"/>
    </location>
</feature>
<dbReference type="Proteomes" id="UP000886076">
    <property type="component" value="Unassembled WGS sequence"/>
</dbReference>
<proteinExistence type="predicted"/>
<accession>A0A2J6N3Q0</accession>
<keyword evidence="1" id="KW-0472">Membrane</keyword>
<gene>
    <name evidence="3" type="ORF">C0188_01250</name>
    <name evidence="2" type="ORF">ENO39_02555</name>
</gene>
<keyword evidence="1" id="KW-1133">Transmembrane helix</keyword>
<sequence>MSVIVNTRQKRRMSFSAKKVARSVFVILPILSYGWFGFIAITFLMKVIFVYIQSENIEVVILRFVVFGAFVVFWLYSWWKFTVYYKKKIFVGQKLSSNIS</sequence>
<keyword evidence="1" id="KW-0812">Transmembrane</keyword>
<feature type="transmembrane region" description="Helical" evidence="1">
    <location>
        <begin position="20"/>
        <end position="53"/>
    </location>
</feature>
<organism evidence="3 4">
    <name type="scientific">Fervidicoccus fontis</name>
    <dbReference type="NCBI Taxonomy" id="683846"/>
    <lineage>
        <taxon>Archaea</taxon>
        <taxon>Thermoproteota</taxon>
        <taxon>Thermoprotei</taxon>
        <taxon>Fervidicoccales</taxon>
        <taxon>Fervidicoccaceae</taxon>
        <taxon>Fervidicoccus</taxon>
    </lineage>
</organism>
<reference evidence="3 4" key="1">
    <citation type="submission" date="2018-01" db="EMBL/GenBank/DDBJ databases">
        <title>Metagenomic assembled genomes from two thermal pools in the Uzon Caldera, Kamchatka, Russia.</title>
        <authorList>
            <person name="Wilkins L."/>
            <person name="Ettinger C."/>
        </authorList>
    </citation>
    <scope>NUCLEOTIDE SEQUENCE [LARGE SCALE GENOMIC DNA]</scope>
    <source>
        <strain evidence="3">ZAV-06</strain>
    </source>
</reference>
<dbReference type="Proteomes" id="UP000237153">
    <property type="component" value="Unassembled WGS sequence"/>
</dbReference>
<evidence type="ECO:0000313" key="3">
    <source>
        <dbReference type="EMBL" id="PMB75945.1"/>
    </source>
</evidence>
<dbReference type="AlphaFoldDB" id="A0A2J6N3Q0"/>
<name>A0A2J6N3Q0_9CREN</name>
<dbReference type="EMBL" id="PNIM01000004">
    <property type="protein sequence ID" value="PMB75945.1"/>
    <property type="molecule type" value="Genomic_DNA"/>
</dbReference>
<evidence type="ECO:0000313" key="4">
    <source>
        <dbReference type="Proteomes" id="UP000237153"/>
    </source>
</evidence>
<dbReference type="RefSeq" id="WP_272985244.1">
    <property type="nucleotide sequence ID" value="NZ_DSFH01000039.1"/>
</dbReference>
<dbReference type="EMBL" id="DSFH01000039">
    <property type="protein sequence ID" value="HEW63925.1"/>
    <property type="molecule type" value="Genomic_DNA"/>
</dbReference>
<comment type="caution">
    <text evidence="3">The sequence shown here is derived from an EMBL/GenBank/DDBJ whole genome shotgun (WGS) entry which is preliminary data.</text>
</comment>
<evidence type="ECO:0000256" key="1">
    <source>
        <dbReference type="SAM" id="Phobius"/>
    </source>
</evidence>